<dbReference type="InterPro" id="IPR000644">
    <property type="entry name" value="CBS_dom"/>
</dbReference>
<dbReference type="PANTHER" id="PTHR11911">
    <property type="entry name" value="INOSINE-5-MONOPHOSPHATE DEHYDROGENASE RELATED"/>
    <property type="match status" value="1"/>
</dbReference>
<comment type="activity regulation">
    <text evidence="13">Mycophenolic acid (MPA) is a non-competitive inhibitor that prevents formation of the closed enzyme conformation by binding to the same site as the amobile flap. In contrast, mizoribine monophosphate (MZP) is a competitive inhibitor that induces the closed conformation. MPA is a potent inhibitor of mammalian IMPDHs but a poor inhibitor of the bacterial enzymes. MZP is a more potent inhibitor of bacterial IMPDH.</text>
</comment>
<keyword evidence="8 13" id="KW-0630">Potassium</keyword>
<evidence type="ECO:0000256" key="2">
    <source>
        <dbReference type="ARBA" id="ARBA00005502"/>
    </source>
</evidence>
<evidence type="ECO:0000256" key="3">
    <source>
        <dbReference type="ARBA" id="ARBA00011881"/>
    </source>
</evidence>
<dbReference type="InterPro" id="IPR013785">
    <property type="entry name" value="Aldolase_TIM"/>
</dbReference>
<comment type="caution">
    <text evidence="13">Lacks conserved residue(s) required for the propagation of feature annotation.</text>
</comment>
<feature type="binding site" evidence="13">
    <location>
        <begin position="302"/>
        <end position="304"/>
    </location>
    <ligand>
        <name>NAD(+)</name>
        <dbReference type="ChEBI" id="CHEBI:57540"/>
    </ligand>
</feature>
<dbReference type="Pfam" id="PF00571">
    <property type="entry name" value="CBS"/>
    <property type="match status" value="2"/>
</dbReference>
<dbReference type="PROSITE" id="PS51371">
    <property type="entry name" value="CBS"/>
    <property type="match status" value="2"/>
</dbReference>
<dbReference type="PROSITE" id="PS00487">
    <property type="entry name" value="IMP_DH_GMP_RED"/>
    <property type="match status" value="1"/>
</dbReference>
<dbReference type="Proteomes" id="UP000487649">
    <property type="component" value="Unassembled WGS sequence"/>
</dbReference>
<evidence type="ECO:0000313" key="17">
    <source>
        <dbReference type="Proteomes" id="UP000487649"/>
    </source>
</evidence>
<comment type="subunit">
    <text evidence="3 13">Homotetramer.</text>
</comment>
<evidence type="ECO:0000256" key="9">
    <source>
        <dbReference type="ARBA" id="ARBA00023002"/>
    </source>
</evidence>
<dbReference type="CDD" id="cd04601">
    <property type="entry name" value="CBS_pair_IMPDH"/>
    <property type="match status" value="1"/>
</dbReference>
<organism evidence="16 17">
    <name type="scientific">Turicibacter sanguinis</name>
    <dbReference type="NCBI Taxonomy" id="154288"/>
    <lineage>
        <taxon>Bacteria</taxon>
        <taxon>Bacillati</taxon>
        <taxon>Bacillota</taxon>
        <taxon>Erysipelotrichia</taxon>
        <taxon>Erysipelotrichales</taxon>
        <taxon>Turicibacteraceae</taxon>
        <taxon>Turicibacter</taxon>
    </lineage>
</organism>
<evidence type="ECO:0000256" key="14">
    <source>
        <dbReference type="RuleBase" id="RU003927"/>
    </source>
</evidence>
<dbReference type="GO" id="GO:0003938">
    <property type="term" value="F:IMP dehydrogenase activity"/>
    <property type="evidence" value="ECO:0007669"/>
    <property type="project" value="UniProtKB-UniRule"/>
</dbReference>
<evidence type="ECO:0000256" key="15">
    <source>
        <dbReference type="RuleBase" id="RU003928"/>
    </source>
</evidence>
<feature type="binding site" evidence="13">
    <location>
        <begin position="389"/>
        <end position="393"/>
    </location>
    <ligand>
        <name>IMP</name>
        <dbReference type="ChEBI" id="CHEBI:58053"/>
    </ligand>
</feature>
<accession>A0A6A8SI73</accession>
<feature type="binding site" description="in other chain" evidence="13">
    <location>
        <position position="309"/>
    </location>
    <ligand>
        <name>K(+)</name>
        <dbReference type="ChEBI" id="CHEBI:29103"/>
        <note>ligand shared between two tetrameric partners</note>
    </ligand>
</feature>
<dbReference type="PIRSF" id="PIRSF000130">
    <property type="entry name" value="IMPDH"/>
    <property type="match status" value="1"/>
</dbReference>
<keyword evidence="6 13" id="KW-0332">GMP biosynthesis</keyword>
<dbReference type="InterPro" id="IPR001093">
    <property type="entry name" value="IMP_DH_GMPRt"/>
</dbReference>
<feature type="active site" description="Thioimidate intermediate" evidence="13">
    <location>
        <position position="309"/>
    </location>
</feature>
<dbReference type="GO" id="GO:0006183">
    <property type="term" value="P:GTP biosynthetic process"/>
    <property type="evidence" value="ECO:0007669"/>
    <property type="project" value="TreeGrafter"/>
</dbReference>
<gene>
    <name evidence="13 16" type="primary">guaB</name>
    <name evidence="16" type="ORF">GMA92_06675</name>
</gene>
<dbReference type="PANTHER" id="PTHR11911:SF111">
    <property type="entry name" value="INOSINE-5'-MONOPHOSPHATE DEHYDROGENASE"/>
    <property type="match status" value="1"/>
</dbReference>
<dbReference type="CDD" id="cd00381">
    <property type="entry name" value="IMPDH"/>
    <property type="match status" value="1"/>
</dbReference>
<dbReference type="Gene3D" id="3.20.20.70">
    <property type="entry name" value="Aldolase class I"/>
    <property type="match status" value="1"/>
</dbReference>
<evidence type="ECO:0000256" key="8">
    <source>
        <dbReference type="ARBA" id="ARBA00022958"/>
    </source>
</evidence>
<keyword evidence="11" id="KW-0129">CBS domain</keyword>
<dbReference type="GO" id="GO:0006177">
    <property type="term" value="P:GMP biosynthetic process"/>
    <property type="evidence" value="ECO:0007669"/>
    <property type="project" value="UniProtKB-UniRule"/>
</dbReference>
<dbReference type="InterPro" id="IPR046342">
    <property type="entry name" value="CBS_dom_sf"/>
</dbReference>
<dbReference type="SUPFAM" id="SSF51412">
    <property type="entry name" value="Inosine monophosphate dehydrogenase (IMPDH)"/>
    <property type="match status" value="1"/>
</dbReference>
<dbReference type="EMBL" id="WMQE01000012">
    <property type="protein sequence ID" value="MTK21101.1"/>
    <property type="molecule type" value="Genomic_DNA"/>
</dbReference>
<dbReference type="Pfam" id="PF00478">
    <property type="entry name" value="IMPDH"/>
    <property type="match status" value="1"/>
</dbReference>
<feature type="binding site" evidence="13">
    <location>
        <position position="421"/>
    </location>
    <ligand>
        <name>IMP</name>
        <dbReference type="ChEBI" id="CHEBI:58053"/>
    </ligand>
</feature>
<comment type="function">
    <text evidence="13">Catalyzes the conversion of inosine 5'-phosphate (IMP) to xanthosine 5'-phosphate (XMP), the first committed and rate-limiting step in the de novo synthesis of guanine nucleotides, and therefore plays an important role in the regulation of cell growth.</text>
</comment>
<feature type="binding site" evidence="13">
    <location>
        <position position="252"/>
    </location>
    <ligand>
        <name>NAD(+)</name>
        <dbReference type="ChEBI" id="CHEBI:57540"/>
    </ligand>
</feature>
<dbReference type="FunFam" id="3.20.20.70:FF:000003">
    <property type="entry name" value="GMP reductase"/>
    <property type="match status" value="1"/>
</dbReference>
<evidence type="ECO:0000256" key="13">
    <source>
        <dbReference type="HAMAP-Rule" id="MF_01964"/>
    </source>
</evidence>
<keyword evidence="5" id="KW-0677">Repeat</keyword>
<dbReference type="RefSeq" id="WP_006784953.1">
    <property type="nucleotide sequence ID" value="NZ_CABJBH010000014.1"/>
</dbReference>
<comment type="catalytic activity">
    <reaction evidence="12 13 15">
        <text>IMP + NAD(+) + H2O = XMP + NADH + H(+)</text>
        <dbReference type="Rhea" id="RHEA:11708"/>
        <dbReference type="ChEBI" id="CHEBI:15377"/>
        <dbReference type="ChEBI" id="CHEBI:15378"/>
        <dbReference type="ChEBI" id="CHEBI:57464"/>
        <dbReference type="ChEBI" id="CHEBI:57540"/>
        <dbReference type="ChEBI" id="CHEBI:57945"/>
        <dbReference type="ChEBI" id="CHEBI:58053"/>
        <dbReference type="EC" id="1.1.1.205"/>
    </reaction>
</comment>
<comment type="caution">
    <text evidence="16">The sequence shown here is derived from an EMBL/GenBank/DDBJ whole genome shotgun (WGS) entry which is preliminary data.</text>
</comment>
<feature type="binding site" description="in other chain" evidence="13">
    <location>
        <position position="306"/>
    </location>
    <ligand>
        <name>K(+)</name>
        <dbReference type="ChEBI" id="CHEBI:29103"/>
        <note>ligand shared between two tetrameric partners</note>
    </ligand>
</feature>
<dbReference type="NCBIfam" id="TIGR01302">
    <property type="entry name" value="IMP_dehydrog"/>
    <property type="match status" value="1"/>
</dbReference>
<reference evidence="16 17" key="1">
    <citation type="journal article" date="2019" name="Nat. Med.">
        <title>A library of human gut bacterial isolates paired with longitudinal multiomics data enables mechanistic microbiome research.</title>
        <authorList>
            <person name="Poyet M."/>
            <person name="Groussin M."/>
            <person name="Gibbons S.M."/>
            <person name="Avila-Pacheco J."/>
            <person name="Jiang X."/>
            <person name="Kearney S.M."/>
            <person name="Perrotta A.R."/>
            <person name="Berdy B."/>
            <person name="Zhao S."/>
            <person name="Lieberman T.D."/>
            <person name="Swanson P.K."/>
            <person name="Smith M."/>
            <person name="Roesemann S."/>
            <person name="Alexander J.E."/>
            <person name="Rich S.A."/>
            <person name="Livny J."/>
            <person name="Vlamakis H."/>
            <person name="Clish C."/>
            <person name="Bullock K."/>
            <person name="Deik A."/>
            <person name="Scott J."/>
            <person name="Pierce K.A."/>
            <person name="Xavier R.J."/>
            <person name="Alm E.J."/>
        </authorList>
    </citation>
    <scope>NUCLEOTIDE SEQUENCE [LARGE SCALE GENOMIC DNA]</scope>
    <source>
        <strain evidence="16 17">BIOML-A198</strain>
    </source>
</reference>
<comment type="pathway">
    <text evidence="13 15">Purine metabolism; XMP biosynthesis via de novo pathway; XMP from IMP: step 1/1.</text>
</comment>
<comment type="cofactor">
    <cofactor evidence="1 13">
        <name>K(+)</name>
        <dbReference type="ChEBI" id="CHEBI:29103"/>
    </cofactor>
</comment>
<feature type="active site" description="Proton acceptor" evidence="13">
    <location>
        <position position="405"/>
    </location>
</feature>
<dbReference type="SMART" id="SM01240">
    <property type="entry name" value="IMPDH"/>
    <property type="match status" value="1"/>
</dbReference>
<evidence type="ECO:0000256" key="12">
    <source>
        <dbReference type="ARBA" id="ARBA00048028"/>
    </source>
</evidence>
<keyword evidence="4 13" id="KW-0479">Metal-binding</keyword>
<protein>
    <recommendedName>
        <fullName evidence="13 15">Inosine-5'-monophosphate dehydrogenase</fullName>
        <shortName evidence="13">IMP dehydrogenase</shortName>
        <shortName evidence="13">IMPD</shortName>
        <shortName evidence="13">IMPDH</shortName>
        <ecNumber evidence="13 15">1.1.1.205</ecNumber>
    </recommendedName>
</protein>
<dbReference type="GO" id="GO:0000166">
    <property type="term" value="F:nucleotide binding"/>
    <property type="evidence" value="ECO:0007669"/>
    <property type="project" value="UniProtKB-UniRule"/>
</dbReference>
<feature type="binding site" evidence="13">
    <location>
        <position position="477"/>
    </location>
    <ligand>
        <name>K(+)</name>
        <dbReference type="ChEBI" id="CHEBI:29103"/>
        <note>ligand shared between two tetrameric partners</note>
    </ligand>
</feature>
<dbReference type="EC" id="1.1.1.205" evidence="13 15"/>
<evidence type="ECO:0000256" key="6">
    <source>
        <dbReference type="ARBA" id="ARBA00022749"/>
    </source>
</evidence>
<keyword evidence="9 13" id="KW-0560">Oxidoreductase</keyword>
<evidence type="ECO:0000256" key="4">
    <source>
        <dbReference type="ARBA" id="ARBA00022723"/>
    </source>
</evidence>
<evidence type="ECO:0000256" key="1">
    <source>
        <dbReference type="ARBA" id="ARBA00001958"/>
    </source>
</evidence>
<dbReference type="GO" id="GO:0046872">
    <property type="term" value="F:metal ion binding"/>
    <property type="evidence" value="ECO:0007669"/>
    <property type="project" value="UniProtKB-UniRule"/>
</dbReference>
<dbReference type="AlphaFoldDB" id="A0A6A8SI73"/>
<feature type="binding site" evidence="13">
    <location>
        <begin position="365"/>
        <end position="366"/>
    </location>
    <ligand>
        <name>IMP</name>
        <dbReference type="ChEBI" id="CHEBI:58053"/>
    </ligand>
</feature>
<evidence type="ECO:0000313" key="16">
    <source>
        <dbReference type="EMBL" id="MTK21101.1"/>
    </source>
</evidence>
<dbReference type="GeneID" id="60058092"/>
<feature type="binding site" evidence="13">
    <location>
        <position position="475"/>
    </location>
    <ligand>
        <name>K(+)</name>
        <dbReference type="ChEBI" id="CHEBI:29103"/>
        <note>ligand shared between two tetrameric partners</note>
    </ligand>
</feature>
<sequence>MSTLNGKVVYQGLTFDDVLLIPQRSEVLPKDVSLKTKLTREIELNIPIISSAMDTVTESRLAIALAHQGGVGFIHKNMSIEEQAEEVRRVKLYQNGMISDPVTLSADITIAEANEKCKHYKVSGFPVVNENGILTGIITNRDMKYREDQTVKVSEVMTGRDALITAPVGTTLDEAKQILMQHRIEKLPIINDAGILCGLVTIKDIDKTMSYPNSCKDSQGRLRCGAAVGVGADTLDRVAALVDAGVDVITVDSAHGHSVGVIETVRKIKETYPQLQVIGGNIVTPEAAKDLIDAGADAVKVGIGPGSICTTRVVAGVGVPQITAVNEVYEYCKTVGVPVIADGGLKLSGDFVKAIAAGADCAMFGGLFAGCEEAPGEEILYNGRRYKTYVGMGSLAAMKRGSSDRYFQGGKQQEAKKLVPEGIEARVPFKGKLEDVVYQLCGGLRAGMGYCGTATIEDLKTNGKFVRITGAGLRESHPHDVEITQEAPNYQK</sequence>
<dbReference type="SMART" id="SM00116">
    <property type="entry name" value="CBS"/>
    <property type="match status" value="2"/>
</dbReference>
<comment type="similarity">
    <text evidence="2 13 14">Belongs to the IMPDH/GMPR family.</text>
</comment>
<feature type="binding site" evidence="13">
    <location>
        <begin position="342"/>
        <end position="344"/>
    </location>
    <ligand>
        <name>IMP</name>
        <dbReference type="ChEBI" id="CHEBI:58053"/>
    </ligand>
</feature>
<dbReference type="SUPFAM" id="SSF54631">
    <property type="entry name" value="CBS-domain pair"/>
    <property type="match status" value="1"/>
</dbReference>
<evidence type="ECO:0000256" key="5">
    <source>
        <dbReference type="ARBA" id="ARBA00022737"/>
    </source>
</evidence>
<evidence type="ECO:0000256" key="10">
    <source>
        <dbReference type="ARBA" id="ARBA00023027"/>
    </source>
</evidence>
<name>A0A6A8SI73_9FIRM</name>
<feature type="binding site" evidence="13">
    <location>
        <position position="476"/>
    </location>
    <ligand>
        <name>K(+)</name>
        <dbReference type="ChEBI" id="CHEBI:29103"/>
        <note>ligand shared between two tetrameric partners</note>
    </ligand>
</feature>
<dbReference type="InterPro" id="IPR005990">
    <property type="entry name" value="IMP_DH"/>
</dbReference>
<evidence type="ECO:0000256" key="7">
    <source>
        <dbReference type="ARBA" id="ARBA00022755"/>
    </source>
</evidence>
<keyword evidence="7 13" id="KW-0658">Purine biosynthesis</keyword>
<feature type="binding site" evidence="13">
    <location>
        <position position="307"/>
    </location>
    <ligand>
        <name>IMP</name>
        <dbReference type="ChEBI" id="CHEBI:58053"/>
    </ligand>
</feature>
<proteinExistence type="inferred from homology"/>
<feature type="binding site" description="in other chain" evidence="13">
    <location>
        <position position="304"/>
    </location>
    <ligand>
        <name>K(+)</name>
        <dbReference type="ChEBI" id="CHEBI:29103"/>
        <note>ligand shared between two tetrameric partners</note>
    </ligand>
</feature>
<dbReference type="InterPro" id="IPR015875">
    <property type="entry name" value="IMP_DH/GMP_Rdtase_CS"/>
</dbReference>
<keyword evidence="10 13" id="KW-0520">NAD</keyword>
<evidence type="ECO:0000256" key="11">
    <source>
        <dbReference type="ARBA" id="ARBA00023122"/>
    </source>
</evidence>
<dbReference type="HAMAP" id="MF_01964">
    <property type="entry name" value="IMPDH"/>
    <property type="match status" value="1"/>
</dbReference>